<feature type="transmembrane region" description="Helical" evidence="1">
    <location>
        <begin position="30"/>
        <end position="49"/>
    </location>
</feature>
<dbReference type="EnsemblMetazoa" id="GMOY004218-RA">
    <property type="protein sequence ID" value="GMOY004218-PA"/>
    <property type="gene ID" value="GMOY004218"/>
</dbReference>
<keyword evidence="1" id="KW-0472">Membrane</keyword>
<dbReference type="EMBL" id="CCAG010015571">
    <property type="status" value="NOT_ANNOTATED_CDS"/>
    <property type="molecule type" value="Genomic_DNA"/>
</dbReference>
<dbReference type="Proteomes" id="UP000092444">
    <property type="component" value="Unassembled WGS sequence"/>
</dbReference>
<evidence type="ECO:0000313" key="3">
    <source>
        <dbReference type="Proteomes" id="UP000092444"/>
    </source>
</evidence>
<protein>
    <submittedName>
        <fullName evidence="2">Uncharacterized protein</fullName>
    </submittedName>
</protein>
<name>A0A1B0FK64_GLOMM</name>
<organism evidence="2 3">
    <name type="scientific">Glossina morsitans morsitans</name>
    <name type="common">Savannah tsetse fly</name>
    <dbReference type="NCBI Taxonomy" id="37546"/>
    <lineage>
        <taxon>Eukaryota</taxon>
        <taxon>Metazoa</taxon>
        <taxon>Ecdysozoa</taxon>
        <taxon>Arthropoda</taxon>
        <taxon>Hexapoda</taxon>
        <taxon>Insecta</taxon>
        <taxon>Pterygota</taxon>
        <taxon>Neoptera</taxon>
        <taxon>Endopterygota</taxon>
        <taxon>Diptera</taxon>
        <taxon>Brachycera</taxon>
        <taxon>Muscomorpha</taxon>
        <taxon>Hippoboscoidea</taxon>
        <taxon>Glossinidae</taxon>
        <taxon>Glossina</taxon>
    </lineage>
</organism>
<reference evidence="2" key="1">
    <citation type="submission" date="2020-05" db="UniProtKB">
        <authorList>
            <consortium name="EnsemblMetazoa"/>
        </authorList>
    </citation>
    <scope>IDENTIFICATION</scope>
    <source>
        <strain evidence="2">Yale</strain>
    </source>
</reference>
<dbReference type="AlphaFoldDB" id="A0A1B0FK64"/>
<dbReference type="VEuPathDB" id="VectorBase:GMOY004218"/>
<accession>A0A1B0FK64</accession>
<evidence type="ECO:0000256" key="1">
    <source>
        <dbReference type="SAM" id="Phobius"/>
    </source>
</evidence>
<keyword evidence="3" id="KW-1185">Reference proteome</keyword>
<dbReference type="PhylomeDB" id="A0A1B0FK64"/>
<proteinExistence type="predicted"/>
<sequence>MWEEKLQEIQWQVLRNVTTMVTKLVAITDFPFSPMVLMMILPLFLLLVLPKMIKDLDTKNEVESISFPKINDDMPKISEMLTSFFSGETSRKTKTHHFQ</sequence>
<evidence type="ECO:0000313" key="2">
    <source>
        <dbReference type="EnsemblMetazoa" id="GMOY004218-PA"/>
    </source>
</evidence>
<keyword evidence="1" id="KW-0812">Transmembrane</keyword>
<keyword evidence="1" id="KW-1133">Transmembrane helix</keyword>
<dbReference type="STRING" id="37546.A0A1B0FK64"/>